<keyword evidence="1" id="KW-0732">Signal</keyword>
<keyword evidence="3" id="KW-1185">Reference proteome</keyword>
<evidence type="ECO:0000313" key="2">
    <source>
        <dbReference type="EMBL" id="KAK0653570.1"/>
    </source>
</evidence>
<evidence type="ECO:0000256" key="1">
    <source>
        <dbReference type="SAM" id="SignalP"/>
    </source>
</evidence>
<dbReference type="AlphaFoldDB" id="A0AA40CW00"/>
<dbReference type="EMBL" id="JAULSY010000269">
    <property type="protein sequence ID" value="KAK0653570.1"/>
    <property type="molecule type" value="Genomic_DNA"/>
</dbReference>
<sequence length="550" mass="59294">MKSFTLLTLLSSLTITHAAVAAEAGTAEVAADAIALSTFKDAVWSAESLPAPPRGPGYDPLIPPSYERCAFDPTRVFGQLDFTYLTPNGLAVTRDRRTNRAVEETDPDRQFQGLFFQPPNNVFSPKGVYDVRLPGQGDRPDRYLAIFKNGEVGWVLRSTNGQTALRDERGEAYVTTVFSVQCDGLSTAGVVNGLEFEFAVKDGKLYARGIPPTRKYSHVFSKRQETEVVVEEVTAEAEARVQQPQQENSNSRPSITVGLFLLPRLQEVDLPPRTCPTGATYTARDPSPPVTPNGCGPTGWWRLYFLPKLHETFQDACTWVDVCWTDCTSTFSSCNSGFASRLLDRCNENFRTESSLASCRNLASVWVSQYTMTPARLAYEGFQNQYCTCACPNPDEYLCGDACVSKNDPNNCGRCGKVCPAGCINGVCASTCPTPWSCQNPGGSCSVDGVSIPDPEQNCICVETAGSAGNVCAWAGDSCGRGCSANADCEYGSACVLNSCCFETPGSCVRVRDDYCNNPAFGLLRGQGGGGWEGDRLRDGGEEGGGGKGF</sequence>
<evidence type="ECO:0000313" key="3">
    <source>
        <dbReference type="Proteomes" id="UP001174997"/>
    </source>
</evidence>
<organism evidence="2 3">
    <name type="scientific">Cercophora samala</name>
    <dbReference type="NCBI Taxonomy" id="330535"/>
    <lineage>
        <taxon>Eukaryota</taxon>
        <taxon>Fungi</taxon>
        <taxon>Dikarya</taxon>
        <taxon>Ascomycota</taxon>
        <taxon>Pezizomycotina</taxon>
        <taxon>Sordariomycetes</taxon>
        <taxon>Sordariomycetidae</taxon>
        <taxon>Sordariales</taxon>
        <taxon>Lasiosphaeriaceae</taxon>
        <taxon>Cercophora</taxon>
    </lineage>
</organism>
<dbReference type="Proteomes" id="UP001174997">
    <property type="component" value="Unassembled WGS sequence"/>
</dbReference>
<reference evidence="2" key="1">
    <citation type="submission" date="2023-06" db="EMBL/GenBank/DDBJ databases">
        <title>Genome-scale phylogeny and comparative genomics of the fungal order Sordariales.</title>
        <authorList>
            <consortium name="Lawrence Berkeley National Laboratory"/>
            <person name="Hensen N."/>
            <person name="Bonometti L."/>
            <person name="Westerberg I."/>
            <person name="Brannstrom I.O."/>
            <person name="Guillou S."/>
            <person name="Cros-Aarteil S."/>
            <person name="Calhoun S."/>
            <person name="Haridas S."/>
            <person name="Kuo A."/>
            <person name="Mondo S."/>
            <person name="Pangilinan J."/>
            <person name="Riley R."/>
            <person name="Labutti K."/>
            <person name="Andreopoulos B."/>
            <person name="Lipzen A."/>
            <person name="Chen C."/>
            <person name="Yanf M."/>
            <person name="Daum C."/>
            <person name="Ng V."/>
            <person name="Clum A."/>
            <person name="Steindorff A."/>
            <person name="Ohm R."/>
            <person name="Martin F."/>
            <person name="Silar P."/>
            <person name="Natvig D."/>
            <person name="Lalanne C."/>
            <person name="Gautier V."/>
            <person name="Ament-Velasquez S.L."/>
            <person name="Kruys A."/>
            <person name="Hutchinson M.I."/>
            <person name="Powell A.J."/>
            <person name="Barry K."/>
            <person name="Miller A.N."/>
            <person name="Grigoriev I.V."/>
            <person name="Debuchy R."/>
            <person name="Gladieux P."/>
            <person name="Thoren M.H."/>
            <person name="Johannesson H."/>
        </authorList>
    </citation>
    <scope>NUCLEOTIDE SEQUENCE</scope>
    <source>
        <strain evidence="2">CBS 307.81</strain>
    </source>
</reference>
<name>A0AA40CW00_9PEZI</name>
<protein>
    <submittedName>
        <fullName evidence="2">Uncharacterized protein</fullName>
    </submittedName>
</protein>
<feature type="signal peptide" evidence="1">
    <location>
        <begin position="1"/>
        <end position="18"/>
    </location>
</feature>
<gene>
    <name evidence="2" type="ORF">QBC41DRAFT_369355</name>
</gene>
<feature type="chain" id="PRO_5041310127" evidence="1">
    <location>
        <begin position="19"/>
        <end position="550"/>
    </location>
</feature>
<comment type="caution">
    <text evidence="2">The sequence shown here is derived from an EMBL/GenBank/DDBJ whole genome shotgun (WGS) entry which is preliminary data.</text>
</comment>
<accession>A0AA40CW00</accession>
<proteinExistence type="predicted"/>